<reference evidence="2" key="1">
    <citation type="submission" date="2021-02" db="EMBL/GenBank/DDBJ databases">
        <authorList>
            <person name="Nowell W R."/>
        </authorList>
    </citation>
    <scope>NUCLEOTIDE SEQUENCE</scope>
</reference>
<sequence>MGDFDQFDTNDPDYLEPDDEVDENNDM</sequence>
<protein>
    <submittedName>
        <fullName evidence="2">Uncharacterized protein</fullName>
    </submittedName>
</protein>
<evidence type="ECO:0000313" key="2">
    <source>
        <dbReference type="EMBL" id="CAF4594495.1"/>
    </source>
</evidence>
<dbReference type="EMBL" id="CAJOBH010185335">
    <property type="protein sequence ID" value="CAF4950351.1"/>
    <property type="molecule type" value="Genomic_DNA"/>
</dbReference>
<comment type="caution">
    <text evidence="2">The sequence shown here is derived from an EMBL/GenBank/DDBJ whole genome shotgun (WGS) entry which is preliminary data.</text>
</comment>
<evidence type="ECO:0000313" key="4">
    <source>
        <dbReference type="EMBL" id="CAF5110068.1"/>
    </source>
</evidence>
<dbReference type="EMBL" id="CAJOBG010071095">
    <property type="protein sequence ID" value="CAF4594495.1"/>
    <property type="molecule type" value="Genomic_DNA"/>
</dbReference>
<accession>A0A821BL21</accession>
<dbReference type="Proteomes" id="UP000663866">
    <property type="component" value="Unassembled WGS sequence"/>
</dbReference>
<dbReference type="Proteomes" id="UP000676336">
    <property type="component" value="Unassembled WGS sequence"/>
</dbReference>
<evidence type="ECO:0000313" key="3">
    <source>
        <dbReference type="EMBL" id="CAF4950351.1"/>
    </source>
</evidence>
<feature type="non-terminal residue" evidence="2">
    <location>
        <position position="27"/>
    </location>
</feature>
<dbReference type="AlphaFoldDB" id="A0A821BL21"/>
<evidence type="ECO:0000256" key="1">
    <source>
        <dbReference type="SAM" id="MobiDB-lite"/>
    </source>
</evidence>
<feature type="region of interest" description="Disordered" evidence="1">
    <location>
        <begin position="1"/>
        <end position="27"/>
    </location>
</feature>
<evidence type="ECO:0000313" key="5">
    <source>
        <dbReference type="Proteomes" id="UP000663866"/>
    </source>
</evidence>
<gene>
    <name evidence="3" type="ORF">BYL167_LOCUS53953</name>
    <name evidence="2" type="ORF">OVN521_LOCUS44919</name>
    <name evidence="4" type="ORF">SMN809_LOCUS62056</name>
</gene>
<organism evidence="2 5">
    <name type="scientific">Rotaria magnacalcarata</name>
    <dbReference type="NCBI Taxonomy" id="392030"/>
    <lineage>
        <taxon>Eukaryota</taxon>
        <taxon>Metazoa</taxon>
        <taxon>Spiralia</taxon>
        <taxon>Gnathifera</taxon>
        <taxon>Rotifera</taxon>
        <taxon>Eurotatoria</taxon>
        <taxon>Bdelloidea</taxon>
        <taxon>Philodinida</taxon>
        <taxon>Philodinidae</taxon>
        <taxon>Rotaria</taxon>
    </lineage>
</organism>
<name>A0A821BL21_9BILA</name>
<keyword evidence="5" id="KW-1185">Reference proteome</keyword>
<dbReference type="EMBL" id="CAJOBI010254235">
    <property type="protein sequence ID" value="CAF5110068.1"/>
    <property type="molecule type" value="Genomic_DNA"/>
</dbReference>
<dbReference type="Proteomes" id="UP000681967">
    <property type="component" value="Unassembled WGS sequence"/>
</dbReference>
<proteinExistence type="predicted"/>